<sequence length="144" mass="15227">MDASCSWNSPASRPAASARTPVTRWPGSFECSDQGSKISRHRFVGASDASRTTTSCSAGNCARSVRPVEASSCGFVSLGVVVAAIGPRAHREPATPGKDDTPARHSDASHRGANVITMGQEQESVQPLRFLPALIFREPCVQAF</sequence>
<protein>
    <submittedName>
        <fullName evidence="2">Uncharacterized protein</fullName>
    </submittedName>
</protein>
<reference evidence="2 3" key="3">
    <citation type="journal article" date="2002" name="Mol. Microbiol.">
        <title>Natrialba magadii virus phiCh1: first complete nucleotide sequence and functional organization of a virus infecting a haloalkaliphilic archaeon.</title>
        <authorList>
            <person name="Klein R."/>
            <person name="Baranyi U."/>
            <person name="Rossler N."/>
            <person name="Greineder B."/>
            <person name="Scholz H."/>
            <person name="Witte A."/>
        </authorList>
    </citation>
    <scope>NUCLEOTIDE SEQUENCE</scope>
</reference>
<reference evidence="2 3" key="2">
    <citation type="journal article" date="2000" name="Virology">
        <title>The structural protein E of the archaeal virus phiCh1: evidence for processing in Natrialba magadii during virus maturation.</title>
        <authorList>
            <person name="Klein R."/>
            <person name="Greineder B."/>
            <person name="Baranyi U."/>
            <person name="Witte A."/>
        </authorList>
    </citation>
    <scope>NUCLEOTIDE SEQUENCE [LARGE SCALE GENOMIC DNA]</scope>
</reference>
<dbReference type="RefSeq" id="NP_665968.1">
    <property type="nucleotide sequence ID" value="NC_004084.1"/>
</dbReference>
<organism evidence="2 3">
    <name type="scientific">Natrialba phage PhiCh1</name>
    <dbReference type="NCBI Taxonomy" id="114777"/>
    <lineage>
        <taxon>Viruses</taxon>
        <taxon>Duplodnaviria</taxon>
        <taxon>Heunggongvirae</taxon>
        <taxon>Uroviricota</taxon>
        <taxon>Caudoviricetes</taxon>
        <taxon>Vertoviridae</taxon>
        <taxon>Myohalovirus</taxon>
        <taxon>Myohalovirus alkaliphilum</taxon>
        <taxon>Myohalovirus phiCh1</taxon>
    </lineage>
</organism>
<dbReference type="GeneID" id="951282"/>
<dbReference type="KEGG" id="vg:951282"/>
<feature type="region of interest" description="Disordered" evidence="1">
    <location>
        <begin position="89"/>
        <end position="109"/>
    </location>
</feature>
<evidence type="ECO:0000313" key="2">
    <source>
        <dbReference type="EMBL" id="AAM88724.1"/>
    </source>
</evidence>
<dbReference type="EMBL" id="AF440695">
    <property type="protein sequence ID" value="AAM88724.1"/>
    <property type="molecule type" value="Genomic_DNA"/>
</dbReference>
<feature type="region of interest" description="Disordered" evidence="1">
    <location>
        <begin position="1"/>
        <end position="34"/>
    </location>
</feature>
<proteinExistence type="predicted"/>
<name>Q8JL06_9CAUD</name>
<accession>Q8JL06</accession>
<evidence type="ECO:0000256" key="1">
    <source>
        <dbReference type="SAM" id="MobiDB-lite"/>
    </source>
</evidence>
<dbReference type="Proteomes" id="UP000001157">
    <property type="component" value="Segment"/>
</dbReference>
<evidence type="ECO:0000313" key="3">
    <source>
        <dbReference type="Proteomes" id="UP000001157"/>
    </source>
</evidence>
<reference evidence="2 3" key="1">
    <citation type="journal article" date="2000" name="Mol. Microbiol.">
        <title>The archaeal halophilic virus-encoded Dam-like methyltransferase M. phiCh1-I methylates adenine residues and complements dam mutants in the low salt environment of Escherichia coli.</title>
        <authorList>
            <person name="Baranyi U."/>
            <person name="Klein R."/>
            <person name="Lubitz W."/>
            <person name="Kruger D.H."/>
            <person name="Witte A."/>
        </authorList>
    </citation>
    <scope>NUCLEOTIDE SEQUENCE [LARGE SCALE GENOMIC DNA]</scope>
</reference>
<feature type="compositionally biased region" description="Low complexity" evidence="1">
    <location>
        <begin position="9"/>
        <end position="19"/>
    </location>
</feature>